<reference evidence="2" key="1">
    <citation type="submission" date="2021-02" db="EMBL/GenBank/DDBJ databases">
        <authorList>
            <person name="Nowell W R."/>
        </authorList>
    </citation>
    <scope>NUCLEOTIDE SEQUENCE</scope>
</reference>
<dbReference type="Proteomes" id="UP000663823">
    <property type="component" value="Unassembled WGS sequence"/>
</dbReference>
<dbReference type="Pfam" id="PF05089">
    <property type="entry name" value="NAGLU"/>
    <property type="match status" value="1"/>
</dbReference>
<sequence>NSILFPIIKPIRIVANDLYRWYRNPRTFSYPAAFWNFSRWKKAIDLMAMNGINIAYATTGMEYIL</sequence>
<accession>A0A820JM91</accession>
<gene>
    <name evidence="2" type="ORF">OTI717_LOCUS42932</name>
</gene>
<name>A0A820JM91_9BILA</name>
<protein>
    <recommendedName>
        <fullName evidence="1">Alpha-N-acetylglucosaminidase tim-barrel domain-containing protein</fullName>
    </recommendedName>
</protein>
<dbReference type="EMBL" id="CAJOAX010056367">
    <property type="protein sequence ID" value="CAF4329918.1"/>
    <property type="molecule type" value="Genomic_DNA"/>
</dbReference>
<dbReference type="PANTHER" id="PTHR12872">
    <property type="entry name" value="ALPHA-N-ACETYLGLUCOSAMINIDASE"/>
    <property type="match status" value="1"/>
</dbReference>
<organism evidence="2 3">
    <name type="scientific">Rotaria sordida</name>
    <dbReference type="NCBI Taxonomy" id="392033"/>
    <lineage>
        <taxon>Eukaryota</taxon>
        <taxon>Metazoa</taxon>
        <taxon>Spiralia</taxon>
        <taxon>Gnathifera</taxon>
        <taxon>Rotifera</taxon>
        <taxon>Eurotatoria</taxon>
        <taxon>Bdelloidea</taxon>
        <taxon>Philodinida</taxon>
        <taxon>Philodinidae</taxon>
        <taxon>Rotaria</taxon>
    </lineage>
</organism>
<dbReference type="Gene3D" id="3.20.20.80">
    <property type="entry name" value="Glycosidases"/>
    <property type="match status" value="1"/>
</dbReference>
<feature type="domain" description="Alpha-N-acetylglucosaminidase tim-barrel" evidence="1">
    <location>
        <begin position="20"/>
        <end position="65"/>
    </location>
</feature>
<comment type="caution">
    <text evidence="2">The sequence shown here is derived from an EMBL/GenBank/DDBJ whole genome shotgun (WGS) entry which is preliminary data.</text>
</comment>
<proteinExistence type="predicted"/>
<feature type="non-terminal residue" evidence="2">
    <location>
        <position position="1"/>
    </location>
</feature>
<evidence type="ECO:0000259" key="1">
    <source>
        <dbReference type="Pfam" id="PF05089"/>
    </source>
</evidence>
<dbReference type="InterPro" id="IPR007781">
    <property type="entry name" value="NAGLU"/>
</dbReference>
<evidence type="ECO:0000313" key="3">
    <source>
        <dbReference type="Proteomes" id="UP000663823"/>
    </source>
</evidence>
<evidence type="ECO:0000313" key="2">
    <source>
        <dbReference type="EMBL" id="CAF4329918.1"/>
    </source>
</evidence>
<dbReference type="AlphaFoldDB" id="A0A820JM91"/>
<dbReference type="PANTHER" id="PTHR12872:SF1">
    <property type="entry name" value="ALPHA-N-ACETYLGLUCOSAMINIDASE"/>
    <property type="match status" value="1"/>
</dbReference>
<dbReference type="InterPro" id="IPR024733">
    <property type="entry name" value="NAGLU_tim-barrel"/>
</dbReference>